<dbReference type="InterPro" id="IPR003953">
    <property type="entry name" value="FAD-dep_OxRdtase_2_FAD-bd"/>
</dbReference>
<evidence type="ECO:0000256" key="1">
    <source>
        <dbReference type="ARBA" id="ARBA00001974"/>
    </source>
</evidence>
<keyword evidence="8" id="KW-1185">Reference proteome</keyword>
<keyword evidence="4" id="KW-0560">Oxidoreductase</keyword>
<reference evidence="7" key="1">
    <citation type="submission" date="2022-12" db="EMBL/GenBank/DDBJ databases">
        <authorList>
            <person name="Petersen C."/>
        </authorList>
    </citation>
    <scope>NUCLEOTIDE SEQUENCE</scope>
    <source>
        <strain evidence="7">IBT 35675</strain>
    </source>
</reference>
<evidence type="ECO:0000256" key="2">
    <source>
        <dbReference type="ARBA" id="ARBA00022630"/>
    </source>
</evidence>
<evidence type="ECO:0000313" key="7">
    <source>
        <dbReference type="EMBL" id="KAJ5367052.1"/>
    </source>
</evidence>
<dbReference type="PANTHER" id="PTHR43400">
    <property type="entry name" value="FUMARATE REDUCTASE"/>
    <property type="match status" value="1"/>
</dbReference>
<evidence type="ECO:0000259" key="6">
    <source>
        <dbReference type="Pfam" id="PF00890"/>
    </source>
</evidence>
<dbReference type="Pfam" id="PF00890">
    <property type="entry name" value="FAD_binding_2"/>
    <property type="match status" value="1"/>
</dbReference>
<dbReference type="SUPFAM" id="SSF51905">
    <property type="entry name" value="FAD/NAD(P)-binding domain"/>
    <property type="match status" value="1"/>
</dbReference>
<name>A0A9W9RVG3_PENBR</name>
<gene>
    <name evidence="7" type="ORF">N7541_000993</name>
</gene>
<dbReference type="EMBL" id="JAPZBR010000001">
    <property type="protein sequence ID" value="KAJ5367052.1"/>
    <property type="molecule type" value="Genomic_DNA"/>
</dbReference>
<keyword evidence="2" id="KW-0285">Flavoprotein</keyword>
<evidence type="ECO:0000313" key="8">
    <source>
        <dbReference type="Proteomes" id="UP001148299"/>
    </source>
</evidence>
<dbReference type="InterPro" id="IPR036188">
    <property type="entry name" value="FAD/NAD-bd_sf"/>
</dbReference>
<proteinExistence type="predicted"/>
<dbReference type="Gene3D" id="3.90.700.10">
    <property type="entry name" value="Succinate dehydrogenase/fumarate reductase flavoprotein, catalytic domain"/>
    <property type="match status" value="1"/>
</dbReference>
<dbReference type="GO" id="GO:0016491">
    <property type="term" value="F:oxidoreductase activity"/>
    <property type="evidence" value="ECO:0007669"/>
    <property type="project" value="UniProtKB-KW"/>
</dbReference>
<evidence type="ECO:0000256" key="5">
    <source>
        <dbReference type="SAM" id="MobiDB-lite"/>
    </source>
</evidence>
<sequence>METIDVDVLVCGGGMSGMASAAFAAGSDAKVLVVEKQPEIGGSSNYSAGMFWAPQTYQKLRDWVPEGDPELQKAWLNDYLPAVQWMRENGVPTADRFDGIMTIGIGFPVKIPHLHSLHRERIRSSKTRSEIFTNTSVVKLNQQQPEVSGSRVTGAVIRRKFPDSSVVCYNVNAKVVVLATGGFQGSSELTAKYLGQGGDNIFVRSNPGSVGDGLKLAIEAGAGTSRGMSTYYGHLLAAPLRVEDVNPKDYLPLAQYQSKHCLLLNEGGKRFADESMGDEIVNQYLAKQEKRRGFILFNEKTRVQHCITALFPNAGDIDRLQKAREHGCNVGSSPTLTGLGDILHEWGVDRTRARRTIEDYDQVVRLGNKSITLDAPIGRGGPPPLPLVDEEGPFYVMEVQPSITFTYGGIAIDQKGHALTADGSSIPGLLVAGVDAGGFSNVGYAGGLALAFVTGLWAAREVTRQLGLPEPRLPAADARDGGEMPSRGRL</sequence>
<protein>
    <recommendedName>
        <fullName evidence="6">FAD-dependent oxidoreductase 2 FAD-binding domain-containing protein</fullName>
    </recommendedName>
</protein>
<dbReference type="InterPro" id="IPR027477">
    <property type="entry name" value="Succ_DH/fumarate_Rdtase_cat_sf"/>
</dbReference>
<dbReference type="AlphaFoldDB" id="A0A9W9RVG3"/>
<dbReference type="PANTHER" id="PTHR43400:SF7">
    <property type="entry name" value="FAD-DEPENDENT OXIDOREDUCTASE 2 FAD BINDING DOMAIN-CONTAINING PROTEIN"/>
    <property type="match status" value="1"/>
</dbReference>
<comment type="cofactor">
    <cofactor evidence="1">
        <name>FAD</name>
        <dbReference type="ChEBI" id="CHEBI:57692"/>
    </cofactor>
</comment>
<organism evidence="7 8">
    <name type="scientific">Penicillium brevicompactum</name>
    <dbReference type="NCBI Taxonomy" id="5074"/>
    <lineage>
        <taxon>Eukaryota</taxon>
        <taxon>Fungi</taxon>
        <taxon>Dikarya</taxon>
        <taxon>Ascomycota</taxon>
        <taxon>Pezizomycotina</taxon>
        <taxon>Eurotiomycetes</taxon>
        <taxon>Eurotiomycetidae</taxon>
        <taxon>Eurotiales</taxon>
        <taxon>Aspergillaceae</taxon>
        <taxon>Penicillium</taxon>
    </lineage>
</organism>
<dbReference type="Proteomes" id="UP001148299">
    <property type="component" value="Unassembled WGS sequence"/>
</dbReference>
<evidence type="ECO:0000256" key="4">
    <source>
        <dbReference type="ARBA" id="ARBA00023002"/>
    </source>
</evidence>
<evidence type="ECO:0000256" key="3">
    <source>
        <dbReference type="ARBA" id="ARBA00022827"/>
    </source>
</evidence>
<feature type="region of interest" description="Disordered" evidence="5">
    <location>
        <begin position="471"/>
        <end position="490"/>
    </location>
</feature>
<dbReference type="SUPFAM" id="SSF56425">
    <property type="entry name" value="Succinate dehydrogenase/fumarate reductase flavoprotein, catalytic domain"/>
    <property type="match status" value="1"/>
</dbReference>
<keyword evidence="3" id="KW-0274">FAD</keyword>
<comment type="caution">
    <text evidence="7">The sequence shown here is derived from an EMBL/GenBank/DDBJ whole genome shotgun (WGS) entry which is preliminary data.</text>
</comment>
<reference evidence="7" key="2">
    <citation type="journal article" date="2023" name="IMA Fungus">
        <title>Comparative genomic study of the Penicillium genus elucidates a diverse pangenome and 15 lateral gene transfer events.</title>
        <authorList>
            <person name="Petersen C."/>
            <person name="Sorensen T."/>
            <person name="Nielsen M.R."/>
            <person name="Sondergaard T.E."/>
            <person name="Sorensen J.L."/>
            <person name="Fitzpatrick D.A."/>
            <person name="Frisvad J.C."/>
            <person name="Nielsen K.L."/>
        </authorList>
    </citation>
    <scope>NUCLEOTIDE SEQUENCE</scope>
    <source>
        <strain evidence="7">IBT 35675</strain>
    </source>
</reference>
<feature type="domain" description="FAD-dependent oxidoreductase 2 FAD-binding" evidence="6">
    <location>
        <begin position="7"/>
        <end position="442"/>
    </location>
</feature>
<dbReference type="Gene3D" id="3.50.50.60">
    <property type="entry name" value="FAD/NAD(P)-binding domain"/>
    <property type="match status" value="1"/>
</dbReference>
<dbReference type="InterPro" id="IPR050315">
    <property type="entry name" value="FAD-oxidoreductase_2"/>
</dbReference>
<accession>A0A9W9RVG3</accession>